<dbReference type="Proteomes" id="UP000242310">
    <property type="component" value="Unassembled WGS sequence"/>
</dbReference>
<dbReference type="EC" id="2.1.3.3" evidence="4 8"/>
<organism evidence="11 12">
    <name type="scientific">Salsuginibacillus halophilus</name>
    <dbReference type="NCBI Taxonomy" id="517424"/>
    <lineage>
        <taxon>Bacteria</taxon>
        <taxon>Bacillati</taxon>
        <taxon>Bacillota</taxon>
        <taxon>Bacilli</taxon>
        <taxon>Bacillales</taxon>
        <taxon>Bacillaceae</taxon>
        <taxon>Salsuginibacillus</taxon>
    </lineage>
</organism>
<feature type="binding site" evidence="8">
    <location>
        <begin position="143"/>
        <end position="146"/>
    </location>
    <ligand>
        <name>carbamoyl phosphate</name>
        <dbReference type="ChEBI" id="CHEBI:58228"/>
    </ligand>
</feature>
<comment type="pathway">
    <text evidence="2">Amino-acid biosynthesis; L-arginine biosynthesis; L-arginine from L-ornithine and carbamoyl phosphate: step 1/3.</text>
</comment>
<feature type="binding site" evidence="8">
    <location>
        <position position="116"/>
    </location>
    <ligand>
        <name>carbamoyl phosphate</name>
        <dbReference type="ChEBI" id="CHEBI:58228"/>
    </ligand>
</feature>
<feature type="binding site" evidence="8">
    <location>
        <begin position="65"/>
        <end position="68"/>
    </location>
    <ligand>
        <name>carbamoyl phosphate</name>
        <dbReference type="ChEBI" id="CHEBI:58228"/>
    </ligand>
</feature>
<dbReference type="GO" id="GO:0019240">
    <property type="term" value="P:citrulline biosynthetic process"/>
    <property type="evidence" value="ECO:0007669"/>
    <property type="project" value="TreeGrafter"/>
</dbReference>
<evidence type="ECO:0000256" key="7">
    <source>
        <dbReference type="ARBA" id="ARBA00048772"/>
    </source>
</evidence>
<dbReference type="EMBL" id="PYAV01000002">
    <property type="protein sequence ID" value="PSL50936.1"/>
    <property type="molecule type" value="Genomic_DNA"/>
</dbReference>
<feature type="binding site" evidence="8">
    <location>
        <position position="174"/>
    </location>
    <ligand>
        <name>L-ornithine</name>
        <dbReference type="ChEBI" id="CHEBI:46911"/>
    </ligand>
</feature>
<feature type="binding site" evidence="8">
    <location>
        <position position="92"/>
    </location>
    <ligand>
        <name>carbamoyl phosphate</name>
        <dbReference type="ChEBI" id="CHEBI:58228"/>
    </ligand>
</feature>
<dbReference type="Pfam" id="PF02729">
    <property type="entry name" value="OTCace_N"/>
    <property type="match status" value="1"/>
</dbReference>
<dbReference type="GO" id="GO:0004585">
    <property type="term" value="F:ornithine carbamoyltransferase activity"/>
    <property type="evidence" value="ECO:0007669"/>
    <property type="project" value="UniProtKB-UniRule"/>
</dbReference>
<dbReference type="HAMAP" id="MF_01109">
    <property type="entry name" value="OTCase"/>
    <property type="match status" value="1"/>
</dbReference>
<evidence type="ECO:0000259" key="10">
    <source>
        <dbReference type="Pfam" id="PF02729"/>
    </source>
</evidence>
<keyword evidence="12" id="KW-1185">Reference proteome</keyword>
<dbReference type="PANTHER" id="PTHR45753">
    <property type="entry name" value="ORNITHINE CARBAMOYLTRANSFERASE, MITOCHONDRIAL"/>
    <property type="match status" value="1"/>
</dbReference>
<dbReference type="GO" id="GO:0005737">
    <property type="term" value="C:cytoplasm"/>
    <property type="evidence" value="ECO:0007669"/>
    <property type="project" value="UniProtKB-SubCell"/>
</dbReference>
<dbReference type="InterPro" id="IPR036901">
    <property type="entry name" value="Asp/Orn_carbamoylTrfase_sf"/>
</dbReference>
<comment type="similarity">
    <text evidence="3 8">Belongs to the aspartate/ornithine carbamoyltransferase superfamily. OTCase family.</text>
</comment>
<dbReference type="AlphaFoldDB" id="A0A2P8HXI3"/>
<feature type="domain" description="Aspartate/ornithine carbamoyltransferase Asp/Orn-binding" evidence="9">
    <location>
        <begin position="162"/>
        <end position="316"/>
    </location>
</feature>
<dbReference type="PRINTS" id="PR00102">
    <property type="entry name" value="OTCASE"/>
</dbReference>
<dbReference type="PANTHER" id="PTHR45753:SF3">
    <property type="entry name" value="ORNITHINE TRANSCARBAMYLASE, MITOCHONDRIAL"/>
    <property type="match status" value="1"/>
</dbReference>
<protein>
    <recommendedName>
        <fullName evidence="5 8">Ornithine carbamoyltransferase</fullName>
        <shortName evidence="8">OTCase</shortName>
        <ecNumber evidence="4 8">2.1.3.3</ecNumber>
    </recommendedName>
</protein>
<evidence type="ECO:0000256" key="8">
    <source>
        <dbReference type="HAMAP-Rule" id="MF_01109"/>
    </source>
</evidence>
<feature type="domain" description="Aspartate/ornithine carbamoyltransferase carbamoyl-P binding" evidence="10">
    <location>
        <begin position="16"/>
        <end position="156"/>
    </location>
</feature>
<evidence type="ECO:0000256" key="1">
    <source>
        <dbReference type="ARBA" id="ARBA00003822"/>
    </source>
</evidence>
<dbReference type="InterPro" id="IPR006131">
    <property type="entry name" value="Asp_carbamoyltransf_Asp/Orn-bd"/>
</dbReference>
<dbReference type="FunFam" id="3.40.50.1370:FF:000008">
    <property type="entry name" value="Ornithine carbamoyltransferase"/>
    <property type="match status" value="1"/>
</dbReference>
<evidence type="ECO:0000259" key="9">
    <source>
        <dbReference type="Pfam" id="PF00185"/>
    </source>
</evidence>
<gene>
    <name evidence="11" type="ORF">B0H94_102213</name>
</gene>
<accession>A0A2P8HXI3</accession>
<sequence length="319" mass="34637">MSESMRALDKGQLRGRHLLSLYDFTVDEIRYLLDQAHQLKAAVKNGIYTSELQGRSLGMIFENPSTRTRISFETGMTQLGGHALFLSGRDMQIGRGEPIKDTASVVTRYVDAVMIRTNSHEEVAEFASFANCPVINALTDAYHPCQALADLMTAEEVHGSLQGKKLAYVGDGNNVSHSLLAAGAKTGMDVSIAAPEGFEPEGFAIQQAKEAATTTGAKIHIGNDPVEAVTNADVVYTDVWASMGYESEQSERLQAFQPFQVNAGLMAEASTEAVFMHCLPAHREEEVSTAVIDGEQSVVYQQAENRLHVQKAVLASVIQ</sequence>
<comment type="catalytic activity">
    <reaction evidence="7 8">
        <text>carbamoyl phosphate + L-ornithine = L-citrulline + phosphate + H(+)</text>
        <dbReference type="Rhea" id="RHEA:19513"/>
        <dbReference type="ChEBI" id="CHEBI:15378"/>
        <dbReference type="ChEBI" id="CHEBI:43474"/>
        <dbReference type="ChEBI" id="CHEBI:46911"/>
        <dbReference type="ChEBI" id="CHEBI:57743"/>
        <dbReference type="ChEBI" id="CHEBI:58228"/>
        <dbReference type="EC" id="2.1.3.3"/>
    </reaction>
</comment>
<feature type="binding site" evidence="8">
    <location>
        <begin position="278"/>
        <end position="279"/>
    </location>
    <ligand>
        <name>carbamoyl phosphate</name>
        <dbReference type="ChEBI" id="CHEBI:58228"/>
    </ligand>
</feature>
<dbReference type="RefSeq" id="WP_106587651.1">
    <property type="nucleotide sequence ID" value="NZ_PYAV01000002.1"/>
</dbReference>
<evidence type="ECO:0000313" key="11">
    <source>
        <dbReference type="EMBL" id="PSL50936.1"/>
    </source>
</evidence>
<evidence type="ECO:0000256" key="4">
    <source>
        <dbReference type="ARBA" id="ARBA00013007"/>
    </source>
</evidence>
<evidence type="ECO:0000256" key="6">
    <source>
        <dbReference type="ARBA" id="ARBA00022679"/>
    </source>
</evidence>
<feature type="binding site" evidence="8">
    <location>
        <position position="306"/>
    </location>
    <ligand>
        <name>carbamoyl phosphate</name>
        <dbReference type="ChEBI" id="CHEBI:58228"/>
    </ligand>
</feature>
<dbReference type="NCBIfam" id="NF001986">
    <property type="entry name" value="PRK00779.1"/>
    <property type="match status" value="1"/>
</dbReference>
<proteinExistence type="inferred from homology"/>
<comment type="caution">
    <text evidence="11">The sequence shown here is derived from an EMBL/GenBank/DDBJ whole genome shotgun (WGS) entry which is preliminary data.</text>
</comment>
<dbReference type="SUPFAM" id="SSF53671">
    <property type="entry name" value="Aspartate/ornithine carbamoyltransferase"/>
    <property type="match status" value="1"/>
</dbReference>
<name>A0A2P8HXI3_9BACI</name>
<feature type="binding site" evidence="8">
    <location>
        <position position="238"/>
    </location>
    <ligand>
        <name>L-ornithine</name>
        <dbReference type="ChEBI" id="CHEBI:46911"/>
    </ligand>
</feature>
<comment type="subcellular location">
    <subcellularLocation>
        <location evidence="8">Cytoplasm</location>
    </subcellularLocation>
</comment>
<evidence type="ECO:0000256" key="5">
    <source>
        <dbReference type="ARBA" id="ARBA00016634"/>
    </source>
</evidence>
<dbReference type="Pfam" id="PF00185">
    <property type="entry name" value="OTCace"/>
    <property type="match status" value="1"/>
</dbReference>
<dbReference type="InterPro" id="IPR002292">
    <property type="entry name" value="Orn/put_carbamltrans"/>
</dbReference>
<dbReference type="InterPro" id="IPR006130">
    <property type="entry name" value="Asp/Orn_carbamoylTrfase"/>
</dbReference>
<dbReference type="OrthoDB" id="9802587at2"/>
<dbReference type="GO" id="GO:0042450">
    <property type="term" value="P:L-arginine biosynthetic process via ornithine"/>
    <property type="evidence" value="ECO:0007669"/>
    <property type="project" value="UniProtKB-UniRule"/>
</dbReference>
<keyword evidence="8" id="KW-0963">Cytoplasm</keyword>
<reference evidence="11 12" key="1">
    <citation type="submission" date="2018-03" db="EMBL/GenBank/DDBJ databases">
        <title>Genomic Encyclopedia of Type Strains, Phase III (KMG-III): the genomes of soil and plant-associated and newly described type strains.</title>
        <authorList>
            <person name="Whitman W."/>
        </authorList>
    </citation>
    <scope>NUCLEOTIDE SEQUENCE [LARGE SCALE GENOMIC DNA]</scope>
    <source>
        <strain evidence="11 12">CGMCC 1.07653</strain>
    </source>
</reference>
<keyword evidence="6 8" id="KW-0808">Transferase</keyword>
<dbReference type="Gene3D" id="3.40.50.1370">
    <property type="entry name" value="Aspartate/ornithine carbamoyltransferase"/>
    <property type="match status" value="2"/>
</dbReference>
<dbReference type="InterPro" id="IPR006132">
    <property type="entry name" value="Asp/Orn_carbamoyltranf_P-bd"/>
</dbReference>
<feature type="binding site" evidence="8">
    <location>
        <begin position="242"/>
        <end position="243"/>
    </location>
    <ligand>
        <name>L-ornithine</name>
        <dbReference type="ChEBI" id="CHEBI:46911"/>
    </ligand>
</feature>
<dbReference type="GO" id="GO:0016597">
    <property type="term" value="F:amino acid binding"/>
    <property type="evidence" value="ECO:0007669"/>
    <property type="project" value="InterPro"/>
</dbReference>
<comment type="function">
    <text evidence="1">Reversibly catalyzes the transfer of the carbamoyl group from carbamoyl phosphate (CP) to the N(epsilon) atom of ornithine (ORN) to produce L-citrulline.</text>
</comment>
<evidence type="ECO:0000313" key="12">
    <source>
        <dbReference type="Proteomes" id="UP000242310"/>
    </source>
</evidence>
<dbReference type="NCBIfam" id="TIGR00658">
    <property type="entry name" value="orni_carb_tr"/>
    <property type="match status" value="1"/>
</dbReference>
<dbReference type="PRINTS" id="PR00100">
    <property type="entry name" value="AOTCASE"/>
</dbReference>
<dbReference type="InterPro" id="IPR024904">
    <property type="entry name" value="OTCase_ArgI"/>
</dbReference>
<evidence type="ECO:0000256" key="3">
    <source>
        <dbReference type="ARBA" id="ARBA00007805"/>
    </source>
</evidence>
<evidence type="ECO:0000256" key="2">
    <source>
        <dbReference type="ARBA" id="ARBA00004975"/>
    </source>
</evidence>